<dbReference type="PANTHER" id="PTHR42973">
    <property type="entry name" value="BINDING OXIDOREDUCTASE, PUTATIVE (AFU_ORTHOLOGUE AFUA_1G17690)-RELATED"/>
    <property type="match status" value="1"/>
</dbReference>
<reference evidence="6 7" key="1">
    <citation type="submission" date="2024-03" db="EMBL/GenBank/DDBJ databases">
        <title>A high-quality draft genome sequence of Diaporthe vaccinii, a causative agent of upright dieback and viscid rot disease in cranberry plants.</title>
        <authorList>
            <person name="Sarrasin M."/>
            <person name="Lang B.F."/>
            <person name="Burger G."/>
        </authorList>
    </citation>
    <scope>NUCLEOTIDE SEQUENCE [LARGE SCALE GENOMIC DNA]</scope>
    <source>
        <strain evidence="6 7">IS7</strain>
    </source>
</reference>
<dbReference type="InterPro" id="IPR050416">
    <property type="entry name" value="FAD-linked_Oxidoreductase"/>
</dbReference>
<proteinExistence type="inferred from homology"/>
<evidence type="ECO:0000256" key="4">
    <source>
        <dbReference type="ARBA" id="ARBA00023002"/>
    </source>
</evidence>
<evidence type="ECO:0000256" key="3">
    <source>
        <dbReference type="ARBA" id="ARBA00022827"/>
    </source>
</evidence>
<keyword evidence="7" id="KW-1185">Reference proteome</keyword>
<dbReference type="PROSITE" id="PS51387">
    <property type="entry name" value="FAD_PCMH"/>
    <property type="match status" value="1"/>
</dbReference>
<protein>
    <recommendedName>
        <fullName evidence="5">FAD-binding PCMH-type domain-containing protein</fullName>
    </recommendedName>
</protein>
<dbReference type="Proteomes" id="UP001600888">
    <property type="component" value="Unassembled WGS sequence"/>
</dbReference>
<evidence type="ECO:0000313" key="6">
    <source>
        <dbReference type="EMBL" id="KAL2285747.1"/>
    </source>
</evidence>
<accession>A0ABR4ETJ6</accession>
<feature type="domain" description="FAD-binding PCMH-type" evidence="5">
    <location>
        <begin position="19"/>
        <end position="155"/>
    </location>
</feature>
<dbReference type="EMBL" id="JBAWTH010000028">
    <property type="protein sequence ID" value="KAL2285747.1"/>
    <property type="molecule type" value="Genomic_DNA"/>
</dbReference>
<keyword evidence="3" id="KW-0274">FAD</keyword>
<dbReference type="InterPro" id="IPR016166">
    <property type="entry name" value="FAD-bd_PCMH"/>
</dbReference>
<comment type="caution">
    <text evidence="6">The sequence shown here is derived from an EMBL/GenBank/DDBJ whole genome shotgun (WGS) entry which is preliminary data.</text>
</comment>
<dbReference type="Pfam" id="PF01565">
    <property type="entry name" value="FAD_binding_4"/>
    <property type="match status" value="1"/>
</dbReference>
<sequence length="155" mass="17017">MPNHTLYSERVESYWSLTSRLTPECFIQPRDTKEVAGAVEVLLRETECPFAVRSGGHSSTAGANNIEKAVAIDLGLLNKMTYDFENSIASVGPGARWLDVYRTLDEYNVGVLGGRIGTVGVGGLLRTCQRLLWVGKLLGTGIFGFQSRSKTTREF</sequence>
<dbReference type="InterPro" id="IPR006094">
    <property type="entry name" value="Oxid_FAD_bind_N"/>
</dbReference>
<evidence type="ECO:0000256" key="1">
    <source>
        <dbReference type="ARBA" id="ARBA00005466"/>
    </source>
</evidence>
<gene>
    <name evidence="6" type="ORF">FJTKL_07477</name>
</gene>
<evidence type="ECO:0000256" key="2">
    <source>
        <dbReference type="ARBA" id="ARBA00022630"/>
    </source>
</evidence>
<dbReference type="Gene3D" id="3.30.465.10">
    <property type="match status" value="1"/>
</dbReference>
<organism evidence="6 7">
    <name type="scientific">Diaporthe vaccinii</name>
    <dbReference type="NCBI Taxonomy" id="105482"/>
    <lineage>
        <taxon>Eukaryota</taxon>
        <taxon>Fungi</taxon>
        <taxon>Dikarya</taxon>
        <taxon>Ascomycota</taxon>
        <taxon>Pezizomycotina</taxon>
        <taxon>Sordariomycetes</taxon>
        <taxon>Sordariomycetidae</taxon>
        <taxon>Diaporthales</taxon>
        <taxon>Diaporthaceae</taxon>
        <taxon>Diaporthe</taxon>
        <taxon>Diaporthe eres species complex</taxon>
    </lineage>
</organism>
<comment type="similarity">
    <text evidence="1">Belongs to the oxygen-dependent FAD-linked oxidoreductase family.</text>
</comment>
<keyword evidence="4" id="KW-0560">Oxidoreductase</keyword>
<dbReference type="SUPFAM" id="SSF56176">
    <property type="entry name" value="FAD-binding/transporter-associated domain-like"/>
    <property type="match status" value="1"/>
</dbReference>
<evidence type="ECO:0000259" key="5">
    <source>
        <dbReference type="PROSITE" id="PS51387"/>
    </source>
</evidence>
<keyword evidence="2" id="KW-0285">Flavoprotein</keyword>
<evidence type="ECO:0000313" key="7">
    <source>
        <dbReference type="Proteomes" id="UP001600888"/>
    </source>
</evidence>
<name>A0ABR4ETJ6_9PEZI</name>
<dbReference type="PANTHER" id="PTHR42973:SF53">
    <property type="entry name" value="FAD-BINDING PCMH-TYPE DOMAIN-CONTAINING PROTEIN-RELATED"/>
    <property type="match status" value="1"/>
</dbReference>
<dbReference type="InterPro" id="IPR036318">
    <property type="entry name" value="FAD-bd_PCMH-like_sf"/>
</dbReference>
<dbReference type="InterPro" id="IPR016169">
    <property type="entry name" value="FAD-bd_PCMH_sub2"/>
</dbReference>